<reference evidence="2 3" key="1">
    <citation type="submission" date="2021-07" db="EMBL/GenBank/DDBJ databases">
        <title>Shewanella sp. nov, isolated from SCS.</title>
        <authorList>
            <person name="Cao W.R."/>
        </authorList>
    </citation>
    <scope>NUCLEOTIDE SEQUENCE [LARGE SCALE GENOMIC DNA]</scope>
    <source>
        <strain evidence="2 3">NR704-98</strain>
    </source>
</reference>
<evidence type="ECO:0000313" key="2">
    <source>
        <dbReference type="EMBL" id="MBW8183206.1"/>
    </source>
</evidence>
<keyword evidence="1" id="KW-1133">Transmembrane helix</keyword>
<dbReference type="Proteomes" id="UP001195963">
    <property type="component" value="Unassembled WGS sequence"/>
</dbReference>
<keyword evidence="1" id="KW-0812">Transmembrane</keyword>
<organism evidence="2 3">
    <name type="scientific">Shewanella nanhaiensis</name>
    <dbReference type="NCBI Taxonomy" id="2864872"/>
    <lineage>
        <taxon>Bacteria</taxon>
        <taxon>Pseudomonadati</taxon>
        <taxon>Pseudomonadota</taxon>
        <taxon>Gammaproteobacteria</taxon>
        <taxon>Alteromonadales</taxon>
        <taxon>Shewanellaceae</taxon>
        <taxon>Shewanella</taxon>
    </lineage>
</organism>
<comment type="caution">
    <text evidence="2">The sequence shown here is derived from an EMBL/GenBank/DDBJ whole genome shotgun (WGS) entry which is preliminary data.</text>
</comment>
<name>A0ABS7E0J6_9GAMM</name>
<gene>
    <name evidence="2" type="ORF">K0625_05970</name>
</gene>
<evidence type="ECO:0000313" key="3">
    <source>
        <dbReference type="Proteomes" id="UP001195963"/>
    </source>
</evidence>
<sequence>MTNYKVKEKLNGHRRFGTVIVLNTNQKQVNQLYIMNHTYRVRLKFKTKIRLILALMGFSLTLGFFIYQLLEFDFGLEPDKISYGQSYLLKPISVHGGSSYKAAKAQSVGRFKLPSNTVIHSKIYAPPNKGYYCVSEVLVNGKVSHYLSIQYDRCI</sequence>
<feature type="transmembrane region" description="Helical" evidence="1">
    <location>
        <begin position="49"/>
        <end position="70"/>
    </location>
</feature>
<protein>
    <submittedName>
        <fullName evidence="2">Uncharacterized protein</fullName>
    </submittedName>
</protein>
<evidence type="ECO:0000256" key="1">
    <source>
        <dbReference type="SAM" id="Phobius"/>
    </source>
</evidence>
<keyword evidence="1" id="KW-0472">Membrane</keyword>
<dbReference type="RefSeq" id="WP_220108835.1">
    <property type="nucleotide sequence ID" value="NZ_JAHZST010000003.1"/>
</dbReference>
<proteinExistence type="predicted"/>
<accession>A0ABS7E0J6</accession>
<dbReference type="EMBL" id="JAHZST010000003">
    <property type="protein sequence ID" value="MBW8183206.1"/>
    <property type="molecule type" value="Genomic_DNA"/>
</dbReference>
<keyword evidence="3" id="KW-1185">Reference proteome</keyword>